<evidence type="ECO:0000259" key="1">
    <source>
        <dbReference type="PROSITE" id="PS51186"/>
    </source>
</evidence>
<evidence type="ECO:0000313" key="3">
    <source>
        <dbReference type="Proteomes" id="UP000665043"/>
    </source>
</evidence>
<dbReference type="SUPFAM" id="SSF55729">
    <property type="entry name" value="Acyl-CoA N-acyltransferases (Nat)"/>
    <property type="match status" value="1"/>
</dbReference>
<feature type="domain" description="N-acetyltransferase" evidence="1">
    <location>
        <begin position="2"/>
        <end position="156"/>
    </location>
</feature>
<dbReference type="RefSeq" id="WP_209364917.1">
    <property type="nucleotide sequence ID" value="NZ_CP046956.1"/>
</dbReference>
<dbReference type="Gene3D" id="3.40.630.30">
    <property type="match status" value="1"/>
</dbReference>
<name>A0ABX7VYL7_9BACI</name>
<sequence length="162" mass="19303">MIEFTRNNPETLEVEKRIINSQQEYNLIAYGKRILDDNDLFNQYREAQKLKISRYLARYEKSYIGILDFGMTSPRQKKPWISLFLIEEDFQSTGIAEKTYLAFEEMLIEKQAGCIQIAVHAENKRALQFWKKVGFTPFDERIYEGKRMYSMEKHLKEPGSRK</sequence>
<evidence type="ECO:0000313" key="2">
    <source>
        <dbReference type="EMBL" id="QTM99746.1"/>
    </source>
</evidence>
<organism evidence="2 3">
    <name type="scientific">Sediminibacillus dalangtanensis</name>
    <dbReference type="NCBI Taxonomy" id="2729421"/>
    <lineage>
        <taxon>Bacteria</taxon>
        <taxon>Bacillati</taxon>
        <taxon>Bacillota</taxon>
        <taxon>Bacilli</taxon>
        <taxon>Bacillales</taxon>
        <taxon>Bacillaceae</taxon>
        <taxon>Sediminibacillus</taxon>
    </lineage>
</organism>
<gene>
    <name evidence="2" type="ORF">ERJ70_10800</name>
</gene>
<keyword evidence="3" id="KW-1185">Reference proteome</keyword>
<dbReference type="Proteomes" id="UP000665043">
    <property type="component" value="Chromosome"/>
</dbReference>
<proteinExistence type="predicted"/>
<accession>A0ABX7VYL7</accession>
<dbReference type="InterPro" id="IPR016181">
    <property type="entry name" value="Acyl_CoA_acyltransferase"/>
</dbReference>
<dbReference type="InterPro" id="IPR000182">
    <property type="entry name" value="GNAT_dom"/>
</dbReference>
<dbReference type="EMBL" id="CP046956">
    <property type="protein sequence ID" value="QTM99746.1"/>
    <property type="molecule type" value="Genomic_DNA"/>
</dbReference>
<reference evidence="2 3" key="1">
    <citation type="submission" date="2019-12" db="EMBL/GenBank/DDBJ databases">
        <title>The whole genome sequencing of a strain isolated from a Mars analog, Dalangtan Playa.</title>
        <authorList>
            <person name="Huang T."/>
        </authorList>
    </citation>
    <scope>NUCLEOTIDE SEQUENCE [LARGE SCALE GENOMIC DNA]</scope>
    <source>
        <strain evidence="2 3">DP4-553-S</strain>
    </source>
</reference>
<protein>
    <submittedName>
        <fullName evidence="2">GNAT family N-acetyltransferase</fullName>
    </submittedName>
</protein>
<dbReference type="Pfam" id="PF00583">
    <property type="entry name" value="Acetyltransf_1"/>
    <property type="match status" value="1"/>
</dbReference>
<dbReference type="PROSITE" id="PS51186">
    <property type="entry name" value="GNAT"/>
    <property type="match status" value="1"/>
</dbReference>